<dbReference type="Proteomes" id="UP000639775">
    <property type="component" value="Unassembled WGS sequence"/>
</dbReference>
<comment type="caution">
    <text evidence="2">The sequence shown here is derived from an EMBL/GenBank/DDBJ whole genome shotgun (WGS) entry which is preliminary data.</text>
</comment>
<dbReference type="Gene3D" id="3.90.1200.10">
    <property type="match status" value="1"/>
</dbReference>
<dbReference type="EMBL" id="JAAORB010000002">
    <property type="protein sequence ID" value="NHQ73133.1"/>
    <property type="molecule type" value="Genomic_DNA"/>
</dbReference>
<dbReference type="RefSeq" id="WP_167192820.1">
    <property type="nucleotide sequence ID" value="NZ_JAAORB010000002.1"/>
</dbReference>
<dbReference type="SUPFAM" id="SSF56112">
    <property type="entry name" value="Protein kinase-like (PK-like)"/>
    <property type="match status" value="1"/>
</dbReference>
<dbReference type="AlphaFoldDB" id="A0A967BAA8"/>
<organism evidence="2 3">
    <name type="scientific">Roseovarius gahaiensis</name>
    <dbReference type="NCBI Taxonomy" id="2716691"/>
    <lineage>
        <taxon>Bacteria</taxon>
        <taxon>Pseudomonadati</taxon>
        <taxon>Pseudomonadota</taxon>
        <taxon>Alphaproteobacteria</taxon>
        <taxon>Rhodobacterales</taxon>
        <taxon>Roseobacteraceae</taxon>
        <taxon>Roseovarius</taxon>
    </lineage>
</organism>
<accession>A0A967BAA8</accession>
<protein>
    <submittedName>
        <fullName evidence="2">Phosphotransferase</fullName>
    </submittedName>
</protein>
<dbReference type="Pfam" id="PF01636">
    <property type="entry name" value="APH"/>
    <property type="match status" value="1"/>
</dbReference>
<evidence type="ECO:0000259" key="1">
    <source>
        <dbReference type="Pfam" id="PF01636"/>
    </source>
</evidence>
<reference evidence="2" key="1">
    <citation type="submission" date="2020-03" db="EMBL/GenBank/DDBJ databases">
        <title>Roseovarius gahaiensis sp. nov., isolated from Gahai Saline Lake, China.</title>
        <authorList>
            <person name="Sun X."/>
        </authorList>
    </citation>
    <scope>NUCLEOTIDE SEQUENCE</scope>
    <source>
        <strain evidence="2">GH877</strain>
    </source>
</reference>
<gene>
    <name evidence="2" type="ORF">HAT86_01475</name>
</gene>
<evidence type="ECO:0000313" key="2">
    <source>
        <dbReference type="EMBL" id="NHQ73133.1"/>
    </source>
</evidence>
<keyword evidence="3" id="KW-1185">Reference proteome</keyword>
<sequence length="341" mass="37771">MSDRNTLIRSFVDSTDWAKATLDPLAGDASNRRYLRITHPVTNGTAVLMDAPPDRGEDVRPFIRITEYLIGIGLSAPRILAQDTQAGFLLLEDLGDDLFAAVIPQRPELENRLYPTATDLLVALHAETPPENLQTYDPPLMADLAALAFDWYLPATAAPDPDARSRFHTAMLEALQCHAADCSVLIQRDYHAQNLLWLPDREGVARVGLLDFQDAMLGHPAYDLVSLLQDARRDVSPEIESAMIDRYIKATQSQPECFRAAYAVLGAQRNLRILGVFTRLCVRDGKAHYVDLIPRVWGLLQRDLAHPALSNVAAILSTVLPQPRPTILQKVKAQCATSPKP</sequence>
<dbReference type="InterPro" id="IPR002575">
    <property type="entry name" value="Aminoglycoside_PTrfase"/>
</dbReference>
<name>A0A967BAA8_9RHOB</name>
<proteinExistence type="predicted"/>
<feature type="domain" description="Aminoglycoside phosphotransferase" evidence="1">
    <location>
        <begin position="22"/>
        <end position="248"/>
    </location>
</feature>
<dbReference type="Gene3D" id="3.30.200.20">
    <property type="entry name" value="Phosphorylase Kinase, domain 1"/>
    <property type="match status" value="1"/>
</dbReference>
<evidence type="ECO:0000313" key="3">
    <source>
        <dbReference type="Proteomes" id="UP000639775"/>
    </source>
</evidence>
<dbReference type="InterPro" id="IPR011009">
    <property type="entry name" value="Kinase-like_dom_sf"/>
</dbReference>